<dbReference type="GO" id="GO:0005765">
    <property type="term" value="C:lysosomal membrane"/>
    <property type="evidence" value="ECO:0007669"/>
    <property type="project" value="UniProtKB-SubCell"/>
</dbReference>
<dbReference type="CDD" id="cd16495">
    <property type="entry name" value="RING_CH-C4HC3_MARCH"/>
    <property type="match status" value="1"/>
</dbReference>
<protein>
    <recommendedName>
        <fullName evidence="11">RING-CH-type domain-containing protein</fullName>
    </recommendedName>
</protein>
<dbReference type="eggNOG" id="KOG1609">
    <property type="taxonomic scope" value="Eukaryota"/>
</dbReference>
<dbReference type="PROSITE" id="PS51292">
    <property type="entry name" value="ZF_RING_CH"/>
    <property type="match status" value="1"/>
</dbReference>
<accession>Q4CPS6</accession>
<feature type="transmembrane region" description="Helical" evidence="9">
    <location>
        <begin position="258"/>
        <end position="277"/>
    </location>
</feature>
<evidence type="ECO:0000256" key="3">
    <source>
        <dbReference type="ARBA" id="ARBA00004656"/>
    </source>
</evidence>
<dbReference type="Proteomes" id="UP000002296">
    <property type="component" value="Unassembled WGS sequence"/>
</dbReference>
<evidence type="ECO:0000259" key="11">
    <source>
        <dbReference type="PROSITE" id="PS51292"/>
    </source>
</evidence>
<organism evidence="12 13">
    <name type="scientific">Trypanosoma cruzi (strain CL Brener)</name>
    <dbReference type="NCBI Taxonomy" id="353153"/>
    <lineage>
        <taxon>Eukaryota</taxon>
        <taxon>Discoba</taxon>
        <taxon>Euglenozoa</taxon>
        <taxon>Kinetoplastea</taxon>
        <taxon>Metakinetoplastina</taxon>
        <taxon>Trypanosomatida</taxon>
        <taxon>Trypanosomatidae</taxon>
        <taxon>Trypanosoma</taxon>
        <taxon>Schizotrypanum</taxon>
    </lineage>
</organism>
<dbReference type="GO" id="GO:0002376">
    <property type="term" value="P:immune system process"/>
    <property type="evidence" value="ECO:0007669"/>
    <property type="project" value="UniProtKB-KW"/>
</dbReference>
<dbReference type="PANTHER" id="PTHR45981">
    <property type="entry name" value="LD02310P"/>
    <property type="match status" value="1"/>
</dbReference>
<dbReference type="InParanoid" id="Q4CPS6"/>
<evidence type="ECO:0000256" key="7">
    <source>
        <dbReference type="ARBA" id="ARBA00022859"/>
    </source>
</evidence>
<feature type="region of interest" description="Disordered" evidence="8">
    <location>
        <begin position="839"/>
        <end position="872"/>
    </location>
</feature>
<evidence type="ECO:0000256" key="6">
    <source>
        <dbReference type="ARBA" id="ARBA00022833"/>
    </source>
</evidence>
<dbReference type="PaxDb" id="353153-Q4CPS6"/>
<feature type="signal peptide" evidence="10">
    <location>
        <begin position="1"/>
        <end position="24"/>
    </location>
</feature>
<feature type="compositionally biased region" description="Basic and acidic residues" evidence="8">
    <location>
        <begin position="839"/>
        <end position="852"/>
    </location>
</feature>
<keyword evidence="7" id="KW-0391">Immunity</keyword>
<evidence type="ECO:0000256" key="9">
    <source>
        <dbReference type="SAM" id="Phobius"/>
    </source>
</evidence>
<dbReference type="AlphaFoldDB" id="Q4CPS6"/>
<feature type="chain" id="PRO_5004235862" description="RING-CH-type domain-containing protein" evidence="10">
    <location>
        <begin position="25"/>
        <end position="898"/>
    </location>
</feature>
<evidence type="ECO:0000256" key="5">
    <source>
        <dbReference type="ARBA" id="ARBA00022771"/>
    </source>
</evidence>
<dbReference type="KEGG" id="tcr:506107.10"/>
<evidence type="ECO:0000256" key="1">
    <source>
        <dbReference type="ARBA" id="ARBA00004127"/>
    </source>
</evidence>
<keyword evidence="10" id="KW-0732">Signal</keyword>
<reference evidence="12 13" key="1">
    <citation type="journal article" date="2005" name="Science">
        <title>The genome sequence of Trypanosoma cruzi, etiologic agent of Chagas disease.</title>
        <authorList>
            <person name="El-Sayed N.M."/>
            <person name="Myler P.J."/>
            <person name="Bartholomeu D.C."/>
            <person name="Nilsson D."/>
            <person name="Aggarwal G."/>
            <person name="Tran A.N."/>
            <person name="Ghedin E."/>
            <person name="Worthey E.A."/>
            <person name="Delcher A.L."/>
            <person name="Blandin G."/>
            <person name="Westenberger S.J."/>
            <person name="Caler E."/>
            <person name="Cerqueira G.C."/>
            <person name="Branche C."/>
            <person name="Haas B."/>
            <person name="Anupama A."/>
            <person name="Arner E."/>
            <person name="Aslund L."/>
            <person name="Attipoe P."/>
            <person name="Bontempi E."/>
            <person name="Bringaud F."/>
            <person name="Burton P."/>
            <person name="Cadag E."/>
            <person name="Campbell D.A."/>
            <person name="Carrington M."/>
            <person name="Crabtree J."/>
            <person name="Darban H."/>
            <person name="da Silveira J.F."/>
            <person name="de Jong P."/>
            <person name="Edwards K."/>
            <person name="Englund P.T."/>
            <person name="Fazelina G."/>
            <person name="Feldblyum T."/>
            <person name="Ferella M."/>
            <person name="Frasch A.C."/>
            <person name="Gull K."/>
            <person name="Horn D."/>
            <person name="Hou L."/>
            <person name="Huang Y."/>
            <person name="Kindlund E."/>
            <person name="Klingbeil M."/>
            <person name="Kluge S."/>
            <person name="Koo H."/>
            <person name="Lacerda D."/>
            <person name="Levin M.J."/>
            <person name="Lorenzi H."/>
            <person name="Louie T."/>
            <person name="Machado C.R."/>
            <person name="McCulloch R."/>
            <person name="McKenna A."/>
            <person name="Mizuno Y."/>
            <person name="Mottram J.C."/>
            <person name="Nelson S."/>
            <person name="Ochaya S."/>
            <person name="Osoegawa K."/>
            <person name="Pai G."/>
            <person name="Parsons M."/>
            <person name="Pentony M."/>
            <person name="Pettersson U."/>
            <person name="Pop M."/>
            <person name="Ramirez J.L."/>
            <person name="Rinta J."/>
            <person name="Robertson L."/>
            <person name="Salzberg S.L."/>
            <person name="Sanchez D.O."/>
            <person name="Seyler A."/>
            <person name="Sharma R."/>
            <person name="Shetty J."/>
            <person name="Simpson A.J."/>
            <person name="Sisk E."/>
            <person name="Tammi M.T."/>
            <person name="Tarleton R."/>
            <person name="Teixeira S."/>
            <person name="Van Aken S."/>
            <person name="Vogt C."/>
            <person name="Ward P.N."/>
            <person name="Wickstead B."/>
            <person name="Wortman J."/>
            <person name="White O."/>
            <person name="Fraser C.M."/>
            <person name="Stuart K.D."/>
            <person name="Andersson B."/>
        </authorList>
    </citation>
    <scope>NUCLEOTIDE SEQUENCE [LARGE SCALE GENOMIC DNA]</scope>
    <source>
        <strain evidence="12 13">CL Brener</strain>
    </source>
</reference>
<feature type="compositionally biased region" description="Basic and acidic residues" evidence="8">
    <location>
        <begin position="331"/>
        <end position="342"/>
    </location>
</feature>
<keyword evidence="4" id="KW-0479">Metal-binding</keyword>
<feature type="transmembrane region" description="Helical" evidence="9">
    <location>
        <begin position="762"/>
        <end position="783"/>
    </location>
</feature>
<comment type="subcellular location">
    <subcellularLocation>
        <location evidence="1">Endomembrane system</location>
        <topology evidence="1">Multi-pass membrane protein</topology>
    </subcellularLocation>
    <subcellularLocation>
        <location evidence="2">Endosome</location>
    </subcellularLocation>
    <subcellularLocation>
        <location evidence="3">Lysosome membrane</location>
    </subcellularLocation>
</comment>
<keyword evidence="9" id="KW-0472">Membrane</keyword>
<dbReference type="FunFam" id="3.30.40.10:FF:000912">
    <property type="entry name" value="RING-variant_domain_containing_protein_-_putative"/>
    <property type="match status" value="1"/>
</dbReference>
<dbReference type="Gene3D" id="3.30.40.10">
    <property type="entry name" value="Zinc/RING finger domain, C3HC4 (zinc finger)"/>
    <property type="match status" value="1"/>
</dbReference>
<feature type="transmembrane region" description="Helical" evidence="9">
    <location>
        <begin position="659"/>
        <end position="681"/>
    </location>
</feature>
<feature type="compositionally biased region" description="Polar residues" evidence="8">
    <location>
        <begin position="855"/>
        <end position="872"/>
    </location>
</feature>
<feature type="transmembrane region" description="Helical" evidence="9">
    <location>
        <begin position="795"/>
        <end position="815"/>
    </location>
</feature>
<dbReference type="InterPro" id="IPR011016">
    <property type="entry name" value="Znf_RING-CH"/>
</dbReference>
<dbReference type="InterPro" id="IPR013083">
    <property type="entry name" value="Znf_RING/FYVE/PHD"/>
</dbReference>
<feature type="compositionally biased region" description="Low complexity" evidence="8">
    <location>
        <begin position="440"/>
        <end position="450"/>
    </location>
</feature>
<dbReference type="GeneID" id="3533482"/>
<dbReference type="EMBL" id="AAHK01002590">
    <property type="protein sequence ID" value="EAN82277.1"/>
    <property type="molecule type" value="Genomic_DNA"/>
</dbReference>
<evidence type="ECO:0000256" key="10">
    <source>
        <dbReference type="SAM" id="SignalP"/>
    </source>
</evidence>
<evidence type="ECO:0000256" key="4">
    <source>
        <dbReference type="ARBA" id="ARBA00022723"/>
    </source>
</evidence>
<keyword evidence="13" id="KW-1185">Reference proteome</keyword>
<dbReference type="GO" id="GO:0008270">
    <property type="term" value="F:zinc ion binding"/>
    <property type="evidence" value="ECO:0007669"/>
    <property type="project" value="UniProtKB-KW"/>
</dbReference>
<sequence>MSGKMMRWFYCVLTLSVTLLPLLAHGEVSWGMYGSRMSSIGFGRITAVTAGAAVETRGNFTLREEPQPSPWKKKKGVVIERIGEAEEYSYHIPNKNGVISVTVEAGSRHLLEFTGEADNMINIVAQLLDSRYDENIQPSNCLGLYINVEIRVKDENDEGGKSSDVWSSESGSKSSRRKPVSPWSSFWNAIATILDSSAFCEILPTVMMRVAPTPVPTVYQFIISARHGYAAPASNYKCQMRVFIEQDPSEEMTRMQNVFALGLPLAFLLLTAPFILWRIDLLPGYLVDIDVVNWLWYMPYLLRDTFVNVAVGCGTTIWGLYKERRSREHQRRLEEQHRRLTEEAQSLPSMHEEPTPFPSFQPQPQPGTFAAADVGFMPAGRNNSNNSNNNSNNNNNIHDNSNGNNPTNDCSSGGSSGCCEKERRDSTVVHILPPPPPHPGTTSTSPAAAAETVEALAEARGEEVDVITRKKQNKEERQKLLNNREEFGVKPQSSVSSSPTRVLIAASHLHYRHGNKDKNASAASGPRELLETSAPCVVHVHTSAVEMQEGGIDELAEGGNTRYRKNPSSESRAFLYKEEEQEEEENVCRICRDGEEEEKLVSACECTGSVRWVHRTCLDRWRMESAKRNMRNVNRCEICKKPFNISIRRRTLLWQSSRHLVLGVTLALSSVVFFFALTVFLRKTLGTISCRAPWRSVSYTTMFNLDGIMLTLFGYFMLVLLATFAFALVYSRWHTREEIEAHVQEFQALPEFWTFRNTTKVVAVYVIGIGQALCLGYLMKLWIYRTSNVVWNWEASPSIGAVLYMTFLTLGMSTVRAGREFFYNQTLSNASDIVVVDQRQEQEQQNEEERAEGNVGSQDQTPPTIEGSYETSQVVAVPPHLRPIRAMEYCPRRPVGRT</sequence>
<feature type="compositionally biased region" description="Pro residues" evidence="8">
    <location>
        <begin position="355"/>
        <end position="365"/>
    </location>
</feature>
<dbReference type="RefSeq" id="XP_804128.1">
    <property type="nucleotide sequence ID" value="XM_799035.1"/>
</dbReference>
<feature type="region of interest" description="Disordered" evidence="8">
    <location>
        <begin position="156"/>
        <end position="181"/>
    </location>
</feature>
<keyword evidence="9" id="KW-1133">Transmembrane helix</keyword>
<dbReference type="OMA" id="WEASPCI"/>
<dbReference type="GO" id="GO:0005768">
    <property type="term" value="C:endosome"/>
    <property type="evidence" value="ECO:0007669"/>
    <property type="project" value="UniProtKB-SubCell"/>
</dbReference>
<keyword evidence="5" id="KW-0863">Zinc-finger</keyword>
<feature type="region of interest" description="Disordered" evidence="8">
    <location>
        <begin position="331"/>
        <end position="450"/>
    </location>
</feature>
<dbReference type="SUPFAM" id="SSF57850">
    <property type="entry name" value="RING/U-box"/>
    <property type="match status" value="1"/>
</dbReference>
<dbReference type="STRING" id="353153.Q4CPS6"/>
<keyword evidence="9" id="KW-0812">Transmembrane</keyword>
<evidence type="ECO:0000313" key="12">
    <source>
        <dbReference type="EMBL" id="EAN82277.1"/>
    </source>
</evidence>
<name>Q4CPS6_TRYCC</name>
<feature type="compositionally biased region" description="Low complexity" evidence="8">
    <location>
        <begin position="382"/>
        <end position="413"/>
    </location>
</feature>
<evidence type="ECO:0000313" key="13">
    <source>
        <dbReference type="Proteomes" id="UP000002296"/>
    </source>
</evidence>
<proteinExistence type="predicted"/>
<feature type="transmembrane region" description="Helical" evidence="9">
    <location>
        <begin position="297"/>
        <end position="321"/>
    </location>
</feature>
<keyword evidence="6" id="KW-0862">Zinc</keyword>
<evidence type="ECO:0000256" key="8">
    <source>
        <dbReference type="SAM" id="MobiDB-lite"/>
    </source>
</evidence>
<evidence type="ECO:0000256" key="2">
    <source>
        <dbReference type="ARBA" id="ARBA00004177"/>
    </source>
</evidence>
<dbReference type="SMART" id="SM00744">
    <property type="entry name" value="RINGv"/>
    <property type="match status" value="1"/>
</dbReference>
<feature type="compositionally biased region" description="Low complexity" evidence="8">
    <location>
        <begin position="162"/>
        <end position="173"/>
    </location>
</feature>
<comment type="caution">
    <text evidence="12">The sequence shown here is derived from an EMBL/GenBank/DDBJ whole genome shotgun (WGS) entry which is preliminary data.</text>
</comment>
<dbReference type="Pfam" id="PF12906">
    <property type="entry name" value="RINGv"/>
    <property type="match status" value="1"/>
</dbReference>
<gene>
    <name evidence="12" type="ORF">Tc00.1047053506107.10</name>
</gene>
<feature type="transmembrane region" description="Helical" evidence="9">
    <location>
        <begin position="708"/>
        <end position="730"/>
    </location>
</feature>
<feature type="domain" description="RING-CH-type" evidence="11">
    <location>
        <begin position="580"/>
        <end position="646"/>
    </location>
</feature>